<protein>
    <submittedName>
        <fullName evidence="1">Uncharacterized protein</fullName>
    </submittedName>
</protein>
<reference evidence="1 2" key="1">
    <citation type="submission" date="2023-03" db="EMBL/GenBank/DDBJ databases">
        <title>Genome insight into feeding habits of ladybird beetles.</title>
        <authorList>
            <person name="Li H.-S."/>
            <person name="Huang Y.-H."/>
            <person name="Pang H."/>
        </authorList>
    </citation>
    <scope>NUCLEOTIDE SEQUENCE [LARGE SCALE GENOMIC DNA]</scope>
    <source>
        <strain evidence="1">SYSU_2023b</strain>
        <tissue evidence="1">Whole body</tissue>
    </source>
</reference>
<evidence type="ECO:0000313" key="1">
    <source>
        <dbReference type="EMBL" id="KAK9875930.1"/>
    </source>
</evidence>
<name>A0AAW1U702_9CUCU</name>
<dbReference type="EMBL" id="JARQZJ010000035">
    <property type="protein sequence ID" value="KAK9875930.1"/>
    <property type="molecule type" value="Genomic_DNA"/>
</dbReference>
<gene>
    <name evidence="1" type="ORF">WA026_011034</name>
</gene>
<evidence type="ECO:0000313" key="2">
    <source>
        <dbReference type="Proteomes" id="UP001431783"/>
    </source>
</evidence>
<sequence>MFEKTSVFSITQLHLALEVFAIRLINFIRCGFSVWALKLICWKTGEENTISQERLFLIAGTPRESEPCTQRASVLYSKSKITVSVVIQDGSHWNQLLQP</sequence>
<accession>A0AAW1U702</accession>
<dbReference type="Proteomes" id="UP001431783">
    <property type="component" value="Unassembled WGS sequence"/>
</dbReference>
<dbReference type="AlphaFoldDB" id="A0AAW1U702"/>
<organism evidence="1 2">
    <name type="scientific">Henosepilachna vigintioctopunctata</name>
    <dbReference type="NCBI Taxonomy" id="420089"/>
    <lineage>
        <taxon>Eukaryota</taxon>
        <taxon>Metazoa</taxon>
        <taxon>Ecdysozoa</taxon>
        <taxon>Arthropoda</taxon>
        <taxon>Hexapoda</taxon>
        <taxon>Insecta</taxon>
        <taxon>Pterygota</taxon>
        <taxon>Neoptera</taxon>
        <taxon>Endopterygota</taxon>
        <taxon>Coleoptera</taxon>
        <taxon>Polyphaga</taxon>
        <taxon>Cucujiformia</taxon>
        <taxon>Coccinelloidea</taxon>
        <taxon>Coccinellidae</taxon>
        <taxon>Epilachninae</taxon>
        <taxon>Epilachnini</taxon>
        <taxon>Henosepilachna</taxon>
    </lineage>
</organism>
<keyword evidence="2" id="KW-1185">Reference proteome</keyword>
<proteinExistence type="predicted"/>
<comment type="caution">
    <text evidence="1">The sequence shown here is derived from an EMBL/GenBank/DDBJ whole genome shotgun (WGS) entry which is preliminary data.</text>
</comment>